<dbReference type="Proteomes" id="UP000724672">
    <property type="component" value="Unassembled WGS sequence"/>
</dbReference>
<dbReference type="InterPro" id="IPR002901">
    <property type="entry name" value="MGlyc_endo_b_GlcNAc-like_dom"/>
</dbReference>
<comment type="caution">
    <text evidence="3">The sequence shown here is derived from an EMBL/GenBank/DDBJ whole genome shotgun (WGS) entry which is preliminary data.</text>
</comment>
<feature type="domain" description="SH3b" evidence="2">
    <location>
        <begin position="629"/>
        <end position="693"/>
    </location>
</feature>
<dbReference type="Pfam" id="PF07495">
    <property type="entry name" value="Y_Y_Y"/>
    <property type="match status" value="1"/>
</dbReference>
<feature type="domain" description="SH3b" evidence="2">
    <location>
        <begin position="183"/>
        <end position="248"/>
    </location>
</feature>
<dbReference type="GO" id="GO:0004040">
    <property type="term" value="F:amidase activity"/>
    <property type="evidence" value="ECO:0007669"/>
    <property type="project" value="InterPro"/>
</dbReference>
<proteinExistence type="predicted"/>
<dbReference type="EMBL" id="WSFT01000031">
    <property type="protein sequence ID" value="MBS4538290.1"/>
    <property type="molecule type" value="Genomic_DNA"/>
</dbReference>
<feature type="non-terminal residue" evidence="3">
    <location>
        <position position="819"/>
    </location>
</feature>
<feature type="domain" description="SH3b" evidence="2">
    <location>
        <begin position="119"/>
        <end position="181"/>
    </location>
</feature>
<evidence type="ECO:0000313" key="4">
    <source>
        <dbReference type="Proteomes" id="UP000724672"/>
    </source>
</evidence>
<dbReference type="SUPFAM" id="SSF50044">
    <property type="entry name" value="SH3-domain"/>
    <property type="match status" value="1"/>
</dbReference>
<dbReference type="Pfam" id="PF08239">
    <property type="entry name" value="SH3_3"/>
    <property type="match status" value="7"/>
</dbReference>
<evidence type="ECO:0000256" key="1">
    <source>
        <dbReference type="SAM" id="SignalP"/>
    </source>
</evidence>
<keyword evidence="4" id="KW-1185">Reference proteome</keyword>
<sequence length="819" mass="91283">MKGKVLVLTSSILVVFAASNTDVKVSDENNNKIAGLLSPSAVHANQYTSLTDVKVSTSILNVRERPITSSSKISQVLSGQVFTVLDESNGWYKIKTSTVTGWIHGGYVVVVNESISQSFPTVEVTADILNVRLEPTTSSYRISQVLKGQKFTPIAQSGSWYKIKTSTVTGWIHGDYVKTVAPAPTYSKMEVIADRLNVRSGTSTSYSIIDQVLRGQTYTPIAQSGNWYKIKTSKVTGWVHGDYLKVVEEAKPEPQPEVINKQIEVTTGILNVRVEPTIESMRIFQVYQGQQYTAIAQSNGWYKISTSKVTGWVHGDYVKEIEQVIEEPAEVLEGINLEIDKENSTYTNVPVTISATPIGTENVEYRYMVKYNDGQWELLKEYSGYKSYTYTPNKRGTYTFKVEVRTIDNPEEVVSNQITYNILGNLLYQNTNYSRTFQDMLLTQLNNNPQTDSYDRSWRTAQVNDVDTYLNPENFLQTSTSSYSYDIVGQLKVTANILNVRETTTTNSNVVDQVLVGQIYTILDEAQGWYKIQTANGTGWVHGGYVTTRYQAAQPTFTKMEVTADSLNVREGTSTSYSIVDKVLKGEVYTPIEESNGWYKIQTSNTTGWVHGGYLRVVDTDTITKGEVQNLSSIEINTEILNVRSTPSTTGNILTQVKSDEIYIVLDQQNGWYKIKTNGVIGWVHGDYTQDSNQAPQEMYQFLVLSGNSGLSADQLDNILVGKGIFEGQGQAFVQASKQYNVNEIYLISHALLETGQGWSSLATGEISIEGQRVYNMYGIGAFDDNPIESGSQYAYNAGWFTPEEAIIGGAKFISEKYV</sequence>
<dbReference type="RefSeq" id="WP_203366217.1">
    <property type="nucleotide sequence ID" value="NZ_WSFT01000031.1"/>
</dbReference>
<dbReference type="InterPro" id="IPR052354">
    <property type="entry name" value="Cell_Wall_Dynamics_Protein"/>
</dbReference>
<feature type="signal peptide" evidence="1">
    <location>
        <begin position="1"/>
        <end position="17"/>
    </location>
</feature>
<feature type="chain" id="PRO_5037575797" evidence="1">
    <location>
        <begin position="18"/>
        <end position="819"/>
    </location>
</feature>
<dbReference type="SMART" id="SM00047">
    <property type="entry name" value="LYZ2"/>
    <property type="match status" value="1"/>
</dbReference>
<dbReference type="InterPro" id="IPR003646">
    <property type="entry name" value="SH3-like_bac-type"/>
</dbReference>
<reference evidence="3" key="1">
    <citation type="submission" date="2019-12" db="EMBL/GenBank/DDBJ databases">
        <title>Clostridiaceae gen. nov. sp. nov., isolated from sediment in Xinjiang, China.</title>
        <authorList>
            <person name="Zhang R."/>
        </authorList>
    </citation>
    <scope>NUCLEOTIDE SEQUENCE</scope>
    <source>
        <strain evidence="3">D2Q-11</strain>
    </source>
</reference>
<feature type="domain" description="SH3b" evidence="2">
    <location>
        <begin position="260"/>
        <end position="322"/>
    </location>
</feature>
<dbReference type="Gene3D" id="2.30.30.40">
    <property type="entry name" value="SH3 Domains"/>
    <property type="match status" value="7"/>
</dbReference>
<feature type="domain" description="SH3b" evidence="2">
    <location>
        <begin position="557"/>
        <end position="619"/>
    </location>
</feature>
<organism evidence="3 4">
    <name type="scientific">Anaeromonas frigoriresistens</name>
    <dbReference type="NCBI Taxonomy" id="2683708"/>
    <lineage>
        <taxon>Bacteria</taxon>
        <taxon>Bacillati</taxon>
        <taxon>Bacillota</taxon>
        <taxon>Tissierellia</taxon>
        <taxon>Tissierellales</taxon>
        <taxon>Thermohalobacteraceae</taxon>
        <taxon>Anaeromonas</taxon>
    </lineage>
</organism>
<dbReference type="PANTHER" id="PTHR34408">
    <property type="entry name" value="FAMILY PROTEIN, PUTATIVE-RELATED"/>
    <property type="match status" value="1"/>
</dbReference>
<accession>A0A942UUK9</accession>
<keyword evidence="1" id="KW-0732">Signal</keyword>
<dbReference type="AlphaFoldDB" id="A0A942UUK9"/>
<name>A0A942UUK9_9FIRM</name>
<gene>
    <name evidence="3" type="ORF">GOQ27_07430</name>
</gene>
<dbReference type="PROSITE" id="PS51781">
    <property type="entry name" value="SH3B"/>
    <property type="match status" value="7"/>
</dbReference>
<evidence type="ECO:0000259" key="2">
    <source>
        <dbReference type="PROSITE" id="PS51781"/>
    </source>
</evidence>
<dbReference type="InterPro" id="IPR036028">
    <property type="entry name" value="SH3-like_dom_sf"/>
</dbReference>
<dbReference type="SMART" id="SM00287">
    <property type="entry name" value="SH3b"/>
    <property type="match status" value="7"/>
</dbReference>
<protein>
    <submittedName>
        <fullName evidence="3">SH3 domain-containing protein</fullName>
    </submittedName>
</protein>
<evidence type="ECO:0000313" key="3">
    <source>
        <dbReference type="EMBL" id="MBS4538290.1"/>
    </source>
</evidence>
<dbReference type="InterPro" id="IPR011123">
    <property type="entry name" value="Y_Y_Y"/>
</dbReference>
<feature type="domain" description="SH3b" evidence="2">
    <location>
        <begin position="488"/>
        <end position="550"/>
    </location>
</feature>
<dbReference type="PANTHER" id="PTHR34408:SF1">
    <property type="entry name" value="GLYCOSYL HYDROLASE FAMILY 19 DOMAIN-CONTAINING PROTEIN HI_1415"/>
    <property type="match status" value="1"/>
</dbReference>
<dbReference type="Pfam" id="PF01832">
    <property type="entry name" value="Glucosaminidase"/>
    <property type="match status" value="1"/>
</dbReference>
<feature type="domain" description="SH3b" evidence="2">
    <location>
        <begin position="51"/>
        <end position="112"/>
    </location>
</feature>